<dbReference type="EMBL" id="CAADJA010000002">
    <property type="protein sequence ID" value="VFS47915.1"/>
    <property type="molecule type" value="Genomic_DNA"/>
</dbReference>
<dbReference type="Pfam" id="PF02465">
    <property type="entry name" value="FliD_N"/>
    <property type="match status" value="1"/>
</dbReference>
<keyword evidence="5 7" id="KW-0975">Bacterial flagellum</keyword>
<evidence type="ECO:0000259" key="8">
    <source>
        <dbReference type="Pfam" id="PF02465"/>
    </source>
</evidence>
<dbReference type="Pfam" id="PF07195">
    <property type="entry name" value="FliD_C"/>
    <property type="match status" value="1"/>
</dbReference>
<dbReference type="STRING" id="1111728.GCA_000427805_00489"/>
<dbReference type="InterPro" id="IPR040026">
    <property type="entry name" value="FliD"/>
</dbReference>
<reference evidence="10" key="2">
    <citation type="submission" date="2017-09" db="EMBL/GenBank/DDBJ databases">
        <title>FDA dAtabase for Regulatory Grade micrObial Sequences (FDA-ARGOS): Supporting development and validation of Infectious Disease Dx tests.</title>
        <authorList>
            <person name="Minogue T."/>
            <person name="Wolcott M."/>
            <person name="Wasieloski L."/>
            <person name="Aguilar W."/>
            <person name="Moore D."/>
            <person name="Tallon L.J."/>
            <person name="Sadzewicz L."/>
            <person name="Ott S."/>
            <person name="Zhao X."/>
            <person name="Nagaraj S."/>
            <person name="Vavikolanu K."/>
            <person name="Aluvathingal J."/>
            <person name="Nadendla S."/>
            <person name="Sichtig H."/>
        </authorList>
    </citation>
    <scope>NUCLEOTIDE SEQUENCE</scope>
    <source>
        <strain evidence="10">FDAARGOS_387</strain>
    </source>
</reference>
<dbReference type="OrthoDB" id="9810816at2"/>
<dbReference type="AlphaFoldDB" id="A0A2C6DMN3"/>
<evidence type="ECO:0000256" key="5">
    <source>
        <dbReference type="ARBA" id="ARBA00023143"/>
    </source>
</evidence>
<dbReference type="GO" id="GO:0009424">
    <property type="term" value="C:bacterial-type flagellum hook"/>
    <property type="evidence" value="ECO:0007669"/>
    <property type="project" value="UniProtKB-UniRule"/>
</dbReference>
<dbReference type="Pfam" id="PF07196">
    <property type="entry name" value="Flagellin_IN"/>
    <property type="match status" value="1"/>
</dbReference>
<gene>
    <name evidence="11" type="primary">fliD</name>
    <name evidence="10" type="ORF">CRN84_09745</name>
    <name evidence="11" type="ORF">NCTC12282_02858</name>
</gene>
<keyword evidence="10" id="KW-0282">Flagellum</keyword>
<comment type="subcellular location">
    <subcellularLocation>
        <location evidence="7">Secreted</location>
    </subcellularLocation>
    <subcellularLocation>
        <location evidence="7">Bacterial flagellum</location>
    </subcellularLocation>
</comment>
<evidence type="ECO:0000256" key="3">
    <source>
        <dbReference type="ARBA" id="ARBA00016246"/>
    </source>
</evidence>
<keyword evidence="4" id="KW-0175">Coiled coil</keyword>
<feature type="domain" description="Flagellar hook-associated protein 2 N-terminal" evidence="8">
    <location>
        <begin position="7"/>
        <end position="103"/>
    </location>
</feature>
<keyword evidence="10" id="KW-0966">Cell projection</keyword>
<name>A0A2C6DMN3_9GAMM</name>
<accession>A0A2C6DMN3</accession>
<protein>
    <recommendedName>
        <fullName evidence="3 7">Flagellar hook-associated protein 2</fullName>
        <shortName evidence="7">HAP2</shortName>
    </recommendedName>
    <alternativeName>
        <fullName evidence="7">Flagellar cap protein</fullName>
    </alternativeName>
</protein>
<comment type="subunit">
    <text evidence="2 7">Homopentamer.</text>
</comment>
<reference evidence="12" key="1">
    <citation type="submission" date="2017-09" db="EMBL/GenBank/DDBJ databases">
        <title>FDA dAtabase for Regulatory Grade micrObial Sequences (FDA-ARGOS): Supporting development and validation of Infectious Disease Dx tests.</title>
        <authorList>
            <person name="Minogue T."/>
            <person name="Wolcott M."/>
            <person name="Wasieloski L."/>
            <person name="Aguilar W."/>
            <person name="Moore D."/>
            <person name="Tallon L."/>
            <person name="Sadzewicz L."/>
            <person name="Ott S."/>
            <person name="Zhao X."/>
            <person name="Nagaraj S."/>
            <person name="Vavikolanu K."/>
            <person name="Aluvathingal J."/>
            <person name="Nadendla S."/>
            <person name="Sichtig H."/>
        </authorList>
    </citation>
    <scope>NUCLEOTIDE SEQUENCE [LARGE SCALE GENOMIC DNA]</scope>
    <source>
        <strain evidence="12">FDAARGOS_387</strain>
    </source>
</reference>
<evidence type="ECO:0000256" key="6">
    <source>
        <dbReference type="ARBA" id="ARBA00025175"/>
    </source>
</evidence>
<proteinExistence type="inferred from homology"/>
<dbReference type="GO" id="GO:0071973">
    <property type="term" value="P:bacterial-type flagellum-dependent cell motility"/>
    <property type="evidence" value="ECO:0007669"/>
    <property type="project" value="TreeGrafter"/>
</dbReference>
<evidence type="ECO:0000313" key="13">
    <source>
        <dbReference type="Proteomes" id="UP000373449"/>
    </source>
</evidence>
<evidence type="ECO:0000256" key="7">
    <source>
        <dbReference type="RuleBase" id="RU362066"/>
    </source>
</evidence>
<keyword evidence="7" id="KW-0964">Secreted</keyword>
<organism evidence="10 12">
    <name type="scientific">Budvicia aquatica</name>
    <dbReference type="NCBI Taxonomy" id="82979"/>
    <lineage>
        <taxon>Bacteria</taxon>
        <taxon>Pseudomonadati</taxon>
        <taxon>Pseudomonadota</taxon>
        <taxon>Gammaproteobacteria</taxon>
        <taxon>Enterobacterales</taxon>
        <taxon>Budviciaceae</taxon>
        <taxon>Budvicia</taxon>
    </lineage>
</organism>
<sequence>MSDFLNLDPQSTAEKLAYYDVMTMQTQLKGQQKILAAQKAALSSLRTSLSDFRTALSDLNKLNDGMLQNIATASVEGMAKITTNSNAAKGNYSFFVSQLASAHQSGLTNLTDDDIANGSGTLSLNMNGEQLDIDMDGVKSLEELAVAINGNEDNPGVTASVIRTNGELVLMLSSNETGAKNHIDVTMTGSAFANAQETEITTAKDAEVWIGEEGKGIKVTNDSNTFSNLIQGVTLEFNQAHKAGDAALKINVGTDDTATKEKMQTFLDAYNTLSSALGELTKSGSGGTDRGAFAGDSGIMSLERQLNSMIRTPFGGKQLTDFGITADRDGKLKLDSDKFNTAMKENPGSLTDMFNGNDGLIKGMDKVLDGYLSSTRGELKMRQETIDRKESQLSDREAQIETRYDTSYNRYLKQFSHLQKVITQMNSTMSMFLTA</sequence>
<dbReference type="EMBL" id="PDDX01000001">
    <property type="protein sequence ID" value="PHI29592.1"/>
    <property type="molecule type" value="Genomic_DNA"/>
</dbReference>
<dbReference type="RefSeq" id="WP_029093096.1">
    <property type="nucleotide sequence ID" value="NZ_CAADJA010000002.1"/>
</dbReference>
<dbReference type="GO" id="GO:0007155">
    <property type="term" value="P:cell adhesion"/>
    <property type="evidence" value="ECO:0007669"/>
    <property type="project" value="InterPro"/>
</dbReference>
<comment type="function">
    <text evidence="7">Required for morphogenesis and for the elongation of the flagellar filament by facilitating polymerization of the flagellin monomers at the tip of growing filament. Forms a capping structure, which prevents flagellin subunits (transported through the central channel of the flagellum) from leaking out without polymerization at the distal end.</text>
</comment>
<dbReference type="Proteomes" id="UP000373449">
    <property type="component" value="Unassembled WGS sequence"/>
</dbReference>
<evidence type="ECO:0000313" key="11">
    <source>
        <dbReference type="EMBL" id="VFS47915.1"/>
    </source>
</evidence>
<keyword evidence="10" id="KW-0969">Cilium</keyword>
<dbReference type="PANTHER" id="PTHR30288:SF0">
    <property type="entry name" value="FLAGELLAR HOOK-ASSOCIATED PROTEIN 2"/>
    <property type="match status" value="1"/>
</dbReference>
<evidence type="ECO:0000313" key="12">
    <source>
        <dbReference type="Proteomes" id="UP000224974"/>
    </source>
</evidence>
<evidence type="ECO:0000313" key="10">
    <source>
        <dbReference type="EMBL" id="PHI29592.1"/>
    </source>
</evidence>
<dbReference type="Proteomes" id="UP000224974">
    <property type="component" value="Unassembled WGS sequence"/>
</dbReference>
<dbReference type="InterPro" id="IPR010809">
    <property type="entry name" value="FliD_C"/>
</dbReference>
<comment type="similarity">
    <text evidence="1 7">Belongs to the FliD family.</text>
</comment>
<dbReference type="GO" id="GO:0005576">
    <property type="term" value="C:extracellular region"/>
    <property type="evidence" value="ECO:0007669"/>
    <property type="project" value="UniProtKB-SubCell"/>
</dbReference>
<evidence type="ECO:0000256" key="2">
    <source>
        <dbReference type="ARBA" id="ARBA00011255"/>
    </source>
</evidence>
<feature type="domain" description="Flagellar hook-associated protein 2 C-terminal" evidence="9">
    <location>
        <begin position="203"/>
        <end position="427"/>
    </location>
</feature>
<dbReference type="InterPro" id="IPR003481">
    <property type="entry name" value="FliD_N"/>
</dbReference>
<dbReference type="GO" id="GO:0009421">
    <property type="term" value="C:bacterial-type flagellum filament cap"/>
    <property type="evidence" value="ECO:0007669"/>
    <property type="project" value="InterPro"/>
</dbReference>
<reference evidence="11 13" key="3">
    <citation type="submission" date="2019-03" db="EMBL/GenBank/DDBJ databases">
        <authorList>
            <consortium name="Pathogen Informatics"/>
        </authorList>
    </citation>
    <scope>NUCLEOTIDE SEQUENCE [LARGE SCALE GENOMIC DNA]</scope>
    <source>
        <strain evidence="11 13">NCTC12282</strain>
    </source>
</reference>
<comment type="function">
    <text evidence="6">Required for the morphogenesis and for the elongation of the flagellar filament by facilitating polymerization of the flagellin monomers at the tip of growing filament. Forms a capping structure, which prevents flagellin subunits (transported through the central channel of the flagellum) from leaking out without polymerization at the distal end.</text>
</comment>
<evidence type="ECO:0000256" key="1">
    <source>
        <dbReference type="ARBA" id="ARBA00009764"/>
    </source>
</evidence>
<dbReference type="InterPro" id="IPR010810">
    <property type="entry name" value="Flagellin_hook_IN_motif"/>
</dbReference>
<evidence type="ECO:0000259" key="9">
    <source>
        <dbReference type="Pfam" id="PF07195"/>
    </source>
</evidence>
<keyword evidence="12" id="KW-1185">Reference proteome</keyword>
<evidence type="ECO:0000256" key="4">
    <source>
        <dbReference type="ARBA" id="ARBA00023054"/>
    </source>
</evidence>
<dbReference type="PANTHER" id="PTHR30288">
    <property type="entry name" value="FLAGELLAR CAP/ASSEMBLY PROTEIN FLID"/>
    <property type="match status" value="1"/>
</dbReference>